<dbReference type="PANTHER" id="PTHR43245:SF53">
    <property type="entry name" value="EPIMERASE-RELATED"/>
    <property type="match status" value="1"/>
</dbReference>
<dbReference type="Gene3D" id="3.40.50.720">
    <property type="entry name" value="NAD(P)-binding Rossmann-like Domain"/>
    <property type="match status" value="1"/>
</dbReference>
<accession>A0A2M7H3D8</accession>
<proteinExistence type="predicted"/>
<organism evidence="2 3">
    <name type="scientific">Candidatus Kerfeldbacteria bacterium CG15_BIG_FIL_POST_REV_8_21_14_020_45_12</name>
    <dbReference type="NCBI Taxonomy" id="2014247"/>
    <lineage>
        <taxon>Bacteria</taxon>
        <taxon>Candidatus Kerfeldiibacteriota</taxon>
    </lineage>
</organism>
<evidence type="ECO:0000259" key="1">
    <source>
        <dbReference type="Pfam" id="PF01370"/>
    </source>
</evidence>
<dbReference type="Proteomes" id="UP000230292">
    <property type="component" value="Unassembled WGS sequence"/>
</dbReference>
<dbReference type="InterPro" id="IPR036291">
    <property type="entry name" value="NAD(P)-bd_dom_sf"/>
</dbReference>
<reference evidence="2 3" key="1">
    <citation type="submission" date="2017-09" db="EMBL/GenBank/DDBJ databases">
        <title>Depth-based differentiation of microbial function through sediment-hosted aquifers and enrichment of novel symbionts in the deep terrestrial subsurface.</title>
        <authorList>
            <person name="Probst A.J."/>
            <person name="Ladd B."/>
            <person name="Jarett J.K."/>
            <person name="Geller-Mcgrath D.E."/>
            <person name="Sieber C.M."/>
            <person name="Emerson J.B."/>
            <person name="Anantharaman K."/>
            <person name="Thomas B.C."/>
            <person name="Malmstrom R."/>
            <person name="Stieglmeier M."/>
            <person name="Klingl A."/>
            <person name="Woyke T."/>
            <person name="Ryan C.M."/>
            <person name="Banfield J.F."/>
        </authorList>
    </citation>
    <scope>NUCLEOTIDE SEQUENCE [LARGE SCALE GENOMIC DNA]</scope>
    <source>
        <strain evidence="2">CG15_BIG_FIL_POST_REV_8_21_14_020_45_12</strain>
    </source>
</reference>
<evidence type="ECO:0000313" key="3">
    <source>
        <dbReference type="Proteomes" id="UP000230292"/>
    </source>
</evidence>
<dbReference type="AlphaFoldDB" id="A0A2M7H3D8"/>
<dbReference type="PANTHER" id="PTHR43245">
    <property type="entry name" value="BIFUNCTIONAL POLYMYXIN RESISTANCE PROTEIN ARNA"/>
    <property type="match status" value="1"/>
</dbReference>
<gene>
    <name evidence="2" type="ORF">COW24_03600</name>
</gene>
<dbReference type="InterPro" id="IPR050177">
    <property type="entry name" value="Lipid_A_modif_metabolic_enz"/>
</dbReference>
<feature type="domain" description="NAD-dependent epimerase/dehydratase" evidence="1">
    <location>
        <begin position="6"/>
        <end position="223"/>
    </location>
</feature>
<dbReference type="EMBL" id="PFGC01000041">
    <property type="protein sequence ID" value="PIW36743.1"/>
    <property type="molecule type" value="Genomic_DNA"/>
</dbReference>
<dbReference type="Pfam" id="PF01370">
    <property type="entry name" value="Epimerase"/>
    <property type="match status" value="1"/>
</dbReference>
<dbReference type="SUPFAM" id="SSF51735">
    <property type="entry name" value="NAD(P)-binding Rossmann-fold domains"/>
    <property type="match status" value="1"/>
</dbReference>
<dbReference type="InterPro" id="IPR001509">
    <property type="entry name" value="Epimerase_deHydtase"/>
</dbReference>
<name>A0A2M7H3D8_9BACT</name>
<comment type="caution">
    <text evidence="2">The sequence shown here is derived from an EMBL/GenBank/DDBJ whole genome shotgun (WGS) entry which is preliminary data.</text>
</comment>
<sequence>MKIQSILVIGEESFLGQHLVARLLSEKYNIVTTSREKTSLQGTDHITLDLGNPDLSFFQGRHFDAVIHLAAISNPRMCDEMPDLAQQINVTALRQLVETLQADSQLKTFIYPSSVTLVKDGQEIIDEDSEIDPDKNVYTKTKYEAEKIIQTAIAEHDFPATILRFPNIYGPGQPGGAYATFVPQVIEQALNDEKIEIWNTDTVRDWVYVEDIVDLFVKTLNAVTCGLYQIGSGRGTSTGEIAENLAKLSGVELTCLNKSGTGPKHIITNPAKIQQATGWTANTPINEGLKKTFDYFISHPQS</sequence>
<evidence type="ECO:0000313" key="2">
    <source>
        <dbReference type="EMBL" id="PIW36743.1"/>
    </source>
</evidence>
<protein>
    <recommendedName>
        <fullName evidence="1">NAD-dependent epimerase/dehydratase domain-containing protein</fullName>
    </recommendedName>
</protein>